<dbReference type="InterPro" id="IPR004525">
    <property type="entry name" value="EpmA"/>
</dbReference>
<keyword evidence="2" id="KW-0547">Nucleotide-binding</keyword>
<keyword evidence="1" id="KW-0436">Ligase</keyword>
<dbReference type="PROSITE" id="PS50862">
    <property type="entry name" value="AA_TRNA_LIGASE_II"/>
    <property type="match status" value="1"/>
</dbReference>
<dbReference type="PANTHER" id="PTHR42918">
    <property type="entry name" value="LYSYL-TRNA SYNTHETASE"/>
    <property type="match status" value="1"/>
</dbReference>
<reference evidence="5 6" key="1">
    <citation type="submission" date="2024-09" db="EMBL/GenBank/DDBJ databases">
        <authorList>
            <person name="Sun Q."/>
            <person name="Mori K."/>
        </authorList>
    </citation>
    <scope>NUCLEOTIDE SEQUENCE [LARGE SCALE GENOMIC DNA]</scope>
    <source>
        <strain evidence="5 6">ATCC 51285</strain>
    </source>
</reference>
<evidence type="ECO:0000259" key="4">
    <source>
        <dbReference type="PROSITE" id="PS50862"/>
    </source>
</evidence>
<evidence type="ECO:0000256" key="3">
    <source>
        <dbReference type="ARBA" id="ARBA00022840"/>
    </source>
</evidence>
<dbReference type="InterPro" id="IPR006195">
    <property type="entry name" value="aa-tRNA-synth_II"/>
</dbReference>
<keyword evidence="3" id="KW-0067">ATP-binding</keyword>
<proteinExistence type="predicted"/>
<dbReference type="NCBIfam" id="NF006828">
    <property type="entry name" value="PRK09350.1"/>
    <property type="match status" value="1"/>
</dbReference>
<dbReference type="RefSeq" id="WP_027311943.1">
    <property type="nucleotide sequence ID" value="NZ_JBHLZN010000002.1"/>
</dbReference>
<dbReference type="InterPro" id="IPR045864">
    <property type="entry name" value="aa-tRNA-synth_II/BPL/LPL"/>
</dbReference>
<feature type="domain" description="Aminoacyl-transfer RNA synthetases class-II family profile" evidence="4">
    <location>
        <begin position="14"/>
        <end position="317"/>
    </location>
</feature>
<dbReference type="EMBL" id="JBHLZN010000002">
    <property type="protein sequence ID" value="MFB9886507.1"/>
    <property type="molecule type" value="Genomic_DNA"/>
</dbReference>
<gene>
    <name evidence="5" type="primary">epmA</name>
    <name evidence="5" type="ORF">ACFFLH_08805</name>
</gene>
<dbReference type="Gene3D" id="3.30.930.10">
    <property type="entry name" value="Bira Bifunctional Protein, Domain 2"/>
    <property type="match status" value="1"/>
</dbReference>
<evidence type="ECO:0000256" key="2">
    <source>
        <dbReference type="ARBA" id="ARBA00022741"/>
    </source>
</evidence>
<dbReference type="PANTHER" id="PTHR42918:SF6">
    <property type="entry name" value="ELONGATION FACTOR P--(R)-BETA-LYSINE LIGASE"/>
    <property type="match status" value="1"/>
</dbReference>
<dbReference type="NCBIfam" id="TIGR00462">
    <property type="entry name" value="genX"/>
    <property type="match status" value="1"/>
</dbReference>
<evidence type="ECO:0000313" key="5">
    <source>
        <dbReference type="EMBL" id="MFB9886507.1"/>
    </source>
</evidence>
<comment type="caution">
    <text evidence="5">The sequence shown here is derived from an EMBL/GenBank/DDBJ whole genome shotgun (WGS) entry which is preliminary data.</text>
</comment>
<evidence type="ECO:0000256" key="1">
    <source>
        <dbReference type="ARBA" id="ARBA00022598"/>
    </source>
</evidence>
<accession>A0ABV5ZB46</accession>
<name>A0ABV5ZB46_9GAMM</name>
<evidence type="ECO:0000313" key="6">
    <source>
        <dbReference type="Proteomes" id="UP001589628"/>
    </source>
</evidence>
<organism evidence="5 6">
    <name type="scientific">Balneatrix alpica</name>
    <dbReference type="NCBI Taxonomy" id="75684"/>
    <lineage>
        <taxon>Bacteria</taxon>
        <taxon>Pseudomonadati</taxon>
        <taxon>Pseudomonadota</taxon>
        <taxon>Gammaproteobacteria</taxon>
        <taxon>Oceanospirillales</taxon>
        <taxon>Balneatrichaceae</taxon>
        <taxon>Balneatrix</taxon>
    </lineage>
</organism>
<sequence length="323" mass="36355">MSEQWQPQASMATLRQRAQLLARTRAFFAELGVWEVDTPLLASAGVTDPYLNVMEVAYIPEAAGEARTLYLQTSPEYAMKRLLAAGSGPIYQLGKVFRNGERSPRHNPEFTLLEWYRPGFNDQQLMDEVAALWHALGGMEPPLRISYREAFERVLAIDPHEAPITQLQALARQHCGAEFADERRDTWLELLMSQVVEPGLAPLGAVFVYDFPATQAALARVVEDERGARVGKRFELYIRGLEVANGYWELTDAQEQRRRFQADLAVRAQLQRRLIPLDERLLAAMQAGLPDCAGVAVGFDRLLMLLSGKQEIAEVIPFALERC</sequence>
<keyword evidence="6" id="KW-1185">Reference proteome</keyword>
<protein>
    <submittedName>
        <fullName evidence="5">EF-P lysine aminoacylase EpmA</fullName>
    </submittedName>
</protein>
<dbReference type="InterPro" id="IPR004364">
    <property type="entry name" value="Aa-tRNA-synt_II"/>
</dbReference>
<dbReference type="Pfam" id="PF00152">
    <property type="entry name" value="tRNA-synt_2"/>
    <property type="match status" value="1"/>
</dbReference>
<dbReference type="SUPFAM" id="SSF55681">
    <property type="entry name" value="Class II aaRS and biotin synthetases"/>
    <property type="match status" value="1"/>
</dbReference>
<dbReference type="Proteomes" id="UP001589628">
    <property type="component" value="Unassembled WGS sequence"/>
</dbReference>